<organism evidence="2 3">
    <name type="scientific">Basidiobolus ranarum</name>
    <dbReference type="NCBI Taxonomy" id="34480"/>
    <lineage>
        <taxon>Eukaryota</taxon>
        <taxon>Fungi</taxon>
        <taxon>Fungi incertae sedis</taxon>
        <taxon>Zoopagomycota</taxon>
        <taxon>Entomophthoromycotina</taxon>
        <taxon>Basidiobolomycetes</taxon>
        <taxon>Basidiobolales</taxon>
        <taxon>Basidiobolaceae</taxon>
        <taxon>Basidiobolus</taxon>
    </lineage>
</organism>
<dbReference type="InterPro" id="IPR011022">
    <property type="entry name" value="Arrestin_C-like"/>
</dbReference>
<proteinExistence type="predicted"/>
<dbReference type="Pfam" id="PF00339">
    <property type="entry name" value="Arrestin_N"/>
    <property type="match status" value="1"/>
</dbReference>
<dbReference type="Proteomes" id="UP001479436">
    <property type="component" value="Unassembled WGS sequence"/>
</dbReference>
<reference evidence="2 3" key="1">
    <citation type="submission" date="2023-04" db="EMBL/GenBank/DDBJ databases">
        <title>Genome of Basidiobolus ranarum AG-B5.</title>
        <authorList>
            <person name="Stajich J.E."/>
            <person name="Carter-House D."/>
            <person name="Gryganskyi A."/>
        </authorList>
    </citation>
    <scope>NUCLEOTIDE SEQUENCE [LARGE SCALE GENOMIC DNA]</scope>
    <source>
        <strain evidence="2 3">AG-B5</strain>
    </source>
</reference>
<dbReference type="SMART" id="SM01017">
    <property type="entry name" value="Arrestin_C"/>
    <property type="match status" value="1"/>
</dbReference>
<evidence type="ECO:0000259" key="1">
    <source>
        <dbReference type="SMART" id="SM01017"/>
    </source>
</evidence>
<dbReference type="InterPro" id="IPR050357">
    <property type="entry name" value="Arrestin_domain-protein"/>
</dbReference>
<dbReference type="InterPro" id="IPR011021">
    <property type="entry name" value="Arrestin-like_N"/>
</dbReference>
<feature type="domain" description="Arrestin C-terminal-like" evidence="1">
    <location>
        <begin position="166"/>
        <end position="297"/>
    </location>
</feature>
<gene>
    <name evidence="2" type="ORF">K7432_007525</name>
</gene>
<accession>A0ABR2WTD5</accession>
<keyword evidence="3" id="KW-1185">Reference proteome</keyword>
<protein>
    <recommendedName>
        <fullName evidence="1">Arrestin C-terminal-like domain-containing protein</fullName>
    </recommendedName>
</protein>
<comment type="caution">
    <text evidence="2">The sequence shown here is derived from an EMBL/GenBank/DDBJ whole genome shotgun (WGS) entry which is preliminary data.</text>
</comment>
<dbReference type="PANTHER" id="PTHR11188:SF17">
    <property type="entry name" value="FI21816P1"/>
    <property type="match status" value="1"/>
</dbReference>
<name>A0ABR2WTD5_9FUNG</name>
<dbReference type="SUPFAM" id="SSF81296">
    <property type="entry name" value="E set domains"/>
    <property type="match status" value="1"/>
</dbReference>
<evidence type="ECO:0000313" key="2">
    <source>
        <dbReference type="EMBL" id="KAK9764744.1"/>
    </source>
</evidence>
<dbReference type="InterPro" id="IPR014752">
    <property type="entry name" value="Arrestin-like_C"/>
</dbReference>
<dbReference type="InterPro" id="IPR014756">
    <property type="entry name" value="Ig_E-set"/>
</dbReference>
<dbReference type="Pfam" id="PF02752">
    <property type="entry name" value="Arrestin_C"/>
    <property type="match status" value="1"/>
</dbReference>
<sequence>MKQNLLDITLQDKFLVLHGSSTEAAGAVLRGCVVLRLKEAIKLRSLKLNLRGKVDVKWASAAGPKPDVYHVKKTILSSSLTILEAQEHVHTIPAGETKYEFEFPFNGDLPETVHTDQGHIYYSLKAIAERSFLVRNVVAKKDVLVKRFSSTNNVEDIEPLTLMRVFNSDAACDVFIPKKAYGIGETFPIRFQLTPFMECIRVTKVSCRLTQKVSYGDPNSEKVRSVKRWRQVASQQLDGNELILPVKIPSQGIFFHACNTDYIRTEHEMTLKIDFSVNGKLEIGYIRFPFTIAAESSDEFFDVLPPYASYAANPMTFALPPTYGEPGVVERVANDLPSYEAICETESSACVVLPVKN</sequence>
<dbReference type="Gene3D" id="2.60.40.640">
    <property type="match status" value="2"/>
</dbReference>
<evidence type="ECO:0000313" key="3">
    <source>
        <dbReference type="Proteomes" id="UP001479436"/>
    </source>
</evidence>
<dbReference type="PANTHER" id="PTHR11188">
    <property type="entry name" value="ARRESTIN DOMAIN CONTAINING PROTEIN"/>
    <property type="match status" value="1"/>
</dbReference>
<dbReference type="EMBL" id="JASJQH010000375">
    <property type="protein sequence ID" value="KAK9764744.1"/>
    <property type="molecule type" value="Genomic_DNA"/>
</dbReference>